<evidence type="ECO:0008006" key="3">
    <source>
        <dbReference type="Google" id="ProtNLM"/>
    </source>
</evidence>
<reference evidence="2" key="1">
    <citation type="journal article" date="2019" name="Int. J. Syst. Evol. Microbiol.">
        <title>The Global Catalogue of Microorganisms (GCM) 10K type strain sequencing project: providing services to taxonomists for standard genome sequencing and annotation.</title>
        <authorList>
            <consortium name="The Broad Institute Genomics Platform"/>
            <consortium name="The Broad Institute Genome Sequencing Center for Infectious Disease"/>
            <person name="Wu L."/>
            <person name="Ma J."/>
        </authorList>
    </citation>
    <scope>NUCLEOTIDE SEQUENCE [LARGE SCALE GENOMIC DNA]</scope>
    <source>
        <strain evidence="2">CGMCC 1.7693</strain>
    </source>
</reference>
<dbReference type="EMBL" id="BMLW01000003">
    <property type="protein sequence ID" value="GGP08974.1"/>
    <property type="molecule type" value="Genomic_DNA"/>
</dbReference>
<protein>
    <recommendedName>
        <fullName evidence="3">Transposase/invertase (TIGR01784 family)</fullName>
    </recommendedName>
</protein>
<keyword evidence="2" id="KW-1185">Reference proteome</keyword>
<organism evidence="1 2">
    <name type="scientific">Oceanobacillus neutriphilus</name>
    <dbReference type="NCBI Taxonomy" id="531815"/>
    <lineage>
        <taxon>Bacteria</taxon>
        <taxon>Bacillati</taxon>
        <taxon>Bacillota</taxon>
        <taxon>Bacilli</taxon>
        <taxon>Bacillales</taxon>
        <taxon>Bacillaceae</taxon>
        <taxon>Oceanobacillus</taxon>
    </lineage>
</organism>
<comment type="caution">
    <text evidence="1">The sequence shown here is derived from an EMBL/GenBank/DDBJ whole genome shotgun (WGS) entry which is preliminary data.</text>
</comment>
<proteinExistence type="predicted"/>
<evidence type="ECO:0000313" key="2">
    <source>
        <dbReference type="Proteomes" id="UP000641206"/>
    </source>
</evidence>
<dbReference type="Proteomes" id="UP000641206">
    <property type="component" value="Unassembled WGS sequence"/>
</dbReference>
<accession>A0ABQ2NRQ4</accession>
<gene>
    <name evidence="1" type="ORF">GCM10011346_11170</name>
</gene>
<sequence length="73" mass="8407">MEQMENLPEEEKDMVMQLPNSYFERGKEEGVKKGKQEGKQEIALELIARGMPIDQIAEITKLKIEDIEKLASE</sequence>
<evidence type="ECO:0000313" key="1">
    <source>
        <dbReference type="EMBL" id="GGP08974.1"/>
    </source>
</evidence>
<name>A0ABQ2NRQ4_9BACI</name>